<organism evidence="2 3">
    <name type="scientific">Cavenderia fasciculata</name>
    <name type="common">Slime mold</name>
    <name type="synonym">Dictyostelium fasciculatum</name>
    <dbReference type="NCBI Taxonomy" id="261658"/>
    <lineage>
        <taxon>Eukaryota</taxon>
        <taxon>Amoebozoa</taxon>
        <taxon>Evosea</taxon>
        <taxon>Eumycetozoa</taxon>
        <taxon>Dictyostelia</taxon>
        <taxon>Acytosteliales</taxon>
        <taxon>Cavenderiaceae</taxon>
        <taxon>Cavenderia</taxon>
    </lineage>
</organism>
<accession>F4QAG0</accession>
<dbReference type="EMBL" id="GL883026">
    <property type="protein sequence ID" value="EGG15679.1"/>
    <property type="molecule type" value="Genomic_DNA"/>
</dbReference>
<reference evidence="3" key="1">
    <citation type="journal article" date="2011" name="Genome Res.">
        <title>Phylogeny-wide analysis of social amoeba genomes highlights ancient origins for complex intercellular communication.</title>
        <authorList>
            <person name="Heidel A.J."/>
            <person name="Lawal H.M."/>
            <person name="Felder M."/>
            <person name="Schilde C."/>
            <person name="Helps N.R."/>
            <person name="Tunggal B."/>
            <person name="Rivero F."/>
            <person name="John U."/>
            <person name="Schleicher M."/>
            <person name="Eichinger L."/>
            <person name="Platzer M."/>
            <person name="Noegel A.A."/>
            <person name="Schaap P."/>
            <person name="Gloeckner G."/>
        </authorList>
    </citation>
    <scope>NUCLEOTIDE SEQUENCE [LARGE SCALE GENOMIC DNA]</scope>
    <source>
        <strain evidence="3">SH3</strain>
    </source>
</reference>
<dbReference type="AlphaFoldDB" id="F4QAG0"/>
<dbReference type="GeneID" id="14867499"/>
<evidence type="ECO:0000313" key="3">
    <source>
        <dbReference type="Proteomes" id="UP000007797"/>
    </source>
</evidence>
<name>F4QAG0_CACFS</name>
<gene>
    <name evidence="2" type="ORF">DFA_10521</name>
</gene>
<evidence type="ECO:0000313" key="2">
    <source>
        <dbReference type="EMBL" id="EGG15679.1"/>
    </source>
</evidence>
<dbReference type="RefSeq" id="XP_004354421.1">
    <property type="nucleotide sequence ID" value="XM_004354369.1"/>
</dbReference>
<feature type="compositionally biased region" description="Low complexity" evidence="1">
    <location>
        <begin position="49"/>
        <end position="58"/>
    </location>
</feature>
<dbReference type="KEGG" id="dfa:DFA_10521"/>
<sequence>MFINKEEVELETNQQQLLPDEIINKIIELSWNSIDYCTCILPTFNTPTPSSLSLSTTTNKEKNKNKSKSTSFSCTSSDHDYNDPYTRIHVVNQEKQYRVTCPLHSLYSDAYYYNYRSDLNREKILRYNNHIDDFYSYFGVHRDKARWRLELGTTSKQVFAFIQSNLLTRVSFMAATEDKTIQDHLRSNYCALSHISSLTMRSIQEFNRVFGIPYETAKRTKQKIPCFPSTLLQKVDKLILIEESKPSIPKTHITTMLNNKVTRLVFSGTVGVNTELIALTRSFTHLTSINLLGVNKVESDSVISSWIKSLGRLRKLLLPASHVNCIHDLQDSVKQSLKVITLPQMNKLEKFASLEHVFVFVGKKDCNSSSLLLPTATIKRVTFCLNGCQPIPNKWLSNNPNIQVVRIKSLDSIDYFIPIELELECWELLSVRICTCRRELDWGEQERNLSFLGILGEYNSQCRNCPEHRYNHIDASKIKKTQLELGLINHQIRSYLLYKANVTHSITLYENSPIDKLVALVGKDSFINNITGLNVRFNNNYSIPSSYLQKMFHHLMDRVTHFKGSNFPFIKDINNTKIVPPPLTHMKIEESIATYLTPSFFQFTLVTSLNLSGSKINMTPEFPPSLIDSSFPHLKKLLFHPNNIDLYDRIPSTLQNRLVTVSWTHDSTGLDSQTNVLGKFALLKTVYMLYWRSRVPPFPSNVEKLVFPKNLVYNYTVNHILLNSPSIKTIKRVYQSGSTLQNCLESISETPYKSNLQTLIATFYSDYQIPIVSPPLQTFKPKLSQDHPFEYYACIRNPCNNKSNSKIRHCCYDD</sequence>
<protein>
    <submittedName>
        <fullName evidence="2">Uncharacterized protein</fullName>
    </submittedName>
</protein>
<dbReference type="Proteomes" id="UP000007797">
    <property type="component" value="Unassembled WGS sequence"/>
</dbReference>
<proteinExistence type="predicted"/>
<evidence type="ECO:0000256" key="1">
    <source>
        <dbReference type="SAM" id="MobiDB-lite"/>
    </source>
</evidence>
<feature type="region of interest" description="Disordered" evidence="1">
    <location>
        <begin position="49"/>
        <end position="76"/>
    </location>
</feature>
<keyword evidence="3" id="KW-1185">Reference proteome</keyword>